<dbReference type="Pfam" id="PF13472">
    <property type="entry name" value="Lipase_GDSL_2"/>
    <property type="match status" value="1"/>
</dbReference>
<evidence type="ECO:0000259" key="1">
    <source>
        <dbReference type="Pfam" id="PF13472"/>
    </source>
</evidence>
<dbReference type="InParanoid" id="A7T1B4"/>
<accession>A7T1B4</accession>
<proteinExistence type="predicted"/>
<dbReference type="InterPro" id="IPR051532">
    <property type="entry name" value="Ester_Hydrolysis_Enzymes"/>
</dbReference>
<dbReference type="Proteomes" id="UP000001593">
    <property type="component" value="Unassembled WGS sequence"/>
</dbReference>
<dbReference type="SUPFAM" id="SSF52266">
    <property type="entry name" value="SGNH hydrolase"/>
    <property type="match status" value="1"/>
</dbReference>
<dbReference type="EMBL" id="DS470096">
    <property type="protein sequence ID" value="EDO30255.1"/>
    <property type="molecule type" value="Genomic_DNA"/>
</dbReference>
<dbReference type="Gene3D" id="3.40.50.1110">
    <property type="entry name" value="SGNH hydrolase"/>
    <property type="match status" value="1"/>
</dbReference>
<dbReference type="CDD" id="cd00229">
    <property type="entry name" value="SGNH_hydrolase"/>
    <property type="match status" value="1"/>
</dbReference>
<name>A7T1B4_NEMVE</name>
<dbReference type="InterPro" id="IPR013830">
    <property type="entry name" value="SGNH_hydro"/>
</dbReference>
<dbReference type="PANTHER" id="PTHR30383:SF5">
    <property type="entry name" value="SGNH HYDROLASE-TYPE ESTERASE DOMAIN-CONTAINING PROTEIN"/>
    <property type="match status" value="1"/>
</dbReference>
<organism evidence="2 3">
    <name type="scientific">Nematostella vectensis</name>
    <name type="common">Starlet sea anemone</name>
    <dbReference type="NCBI Taxonomy" id="45351"/>
    <lineage>
        <taxon>Eukaryota</taxon>
        <taxon>Metazoa</taxon>
        <taxon>Cnidaria</taxon>
        <taxon>Anthozoa</taxon>
        <taxon>Hexacorallia</taxon>
        <taxon>Actiniaria</taxon>
        <taxon>Edwardsiidae</taxon>
        <taxon>Nematostella</taxon>
    </lineage>
</organism>
<gene>
    <name evidence="2" type="ORF">NEMVEDRAFT_v1g220839</name>
</gene>
<dbReference type="GO" id="GO:0004622">
    <property type="term" value="F:phosphatidylcholine lysophospholipase activity"/>
    <property type="evidence" value="ECO:0000318"/>
    <property type="project" value="GO_Central"/>
</dbReference>
<sequence length="517" mass="58111">MTISQQNLEPDVKRKDYIVSKDEGKKKVYEGVNEEENKTNKEKVRDLSRFEDQLRKQSLMRTVGKVNGVVERQKEFGNAVEETNGHVNAFDEQLGRNDERVNVVDGQLGGIKGHVNAFDEQLGRNDERVNVVDGQPRGINGHVNAFDEQLGRNDERVNVVDGQLGGINGHVNAFDEQLGRNDERVNVVDGQLGGINGHGNAFDGQLGRNDERVNAVNGQLGGYYNLVDDVNRQLGRDNKYVSKINGQLSKSRNNVDHLSVSSDRRLSRAINESCTINVLCFGDSLTTGNTDSPIYHPYTTRLQELLDKNTDLSERKVHVCVHNFGIDGETVHWGMKYRLPSLLKESYFDWVVILGGANDLAVLYTQKKNPPMNNRDPLSEDTISKDLKYLHKLALNAGSMTVAVTIPGRLCELTPNCSEHKVARAQINEKLRELVNASNGKVVLVDLDKKLSLPEMRRYWQIDVHYNDKGYTKMVNGYQGAPWLDGDVSFRELFVRVEARGRCRQQVGLAKHAIKGY</sequence>
<evidence type="ECO:0000313" key="3">
    <source>
        <dbReference type="Proteomes" id="UP000001593"/>
    </source>
</evidence>
<feature type="domain" description="SGNH hydrolase-type esterase" evidence="1">
    <location>
        <begin position="280"/>
        <end position="472"/>
    </location>
</feature>
<dbReference type="InterPro" id="IPR036514">
    <property type="entry name" value="SGNH_hydro_sf"/>
</dbReference>
<reference evidence="2 3" key="1">
    <citation type="journal article" date="2007" name="Science">
        <title>Sea anemone genome reveals ancestral eumetazoan gene repertoire and genomic organization.</title>
        <authorList>
            <person name="Putnam N.H."/>
            <person name="Srivastava M."/>
            <person name="Hellsten U."/>
            <person name="Dirks B."/>
            <person name="Chapman J."/>
            <person name="Salamov A."/>
            <person name="Terry A."/>
            <person name="Shapiro H."/>
            <person name="Lindquist E."/>
            <person name="Kapitonov V.V."/>
            <person name="Jurka J."/>
            <person name="Genikhovich G."/>
            <person name="Grigoriev I.V."/>
            <person name="Lucas S.M."/>
            <person name="Steele R.E."/>
            <person name="Finnerty J.R."/>
            <person name="Technau U."/>
            <person name="Martindale M.Q."/>
            <person name="Rokhsar D.S."/>
        </authorList>
    </citation>
    <scope>NUCLEOTIDE SEQUENCE [LARGE SCALE GENOMIC DNA]</scope>
    <source>
        <strain evidence="3">CH2 X CH6</strain>
    </source>
</reference>
<dbReference type="HOGENOM" id="CLU_527114_0_0_1"/>
<dbReference type="PANTHER" id="PTHR30383">
    <property type="entry name" value="THIOESTERASE 1/PROTEASE 1/LYSOPHOSPHOLIPASE L1"/>
    <property type="match status" value="1"/>
</dbReference>
<protein>
    <recommendedName>
        <fullName evidence="1">SGNH hydrolase-type esterase domain-containing protein</fullName>
    </recommendedName>
</protein>
<keyword evidence="3" id="KW-1185">Reference proteome</keyword>
<evidence type="ECO:0000313" key="2">
    <source>
        <dbReference type="EMBL" id="EDO30255.1"/>
    </source>
</evidence>
<dbReference type="AlphaFoldDB" id="A7T1B4"/>